<evidence type="ECO:0000256" key="6">
    <source>
        <dbReference type="ARBA" id="ARBA00022918"/>
    </source>
</evidence>
<keyword evidence="5" id="KW-0378">Hydrolase</keyword>
<dbReference type="InterPro" id="IPR001584">
    <property type="entry name" value="Integrase_cat-core"/>
</dbReference>
<dbReference type="EMBL" id="JAUNZN010000118">
    <property type="protein sequence ID" value="KAK4805326.1"/>
    <property type="molecule type" value="Genomic_DNA"/>
</dbReference>
<evidence type="ECO:0000256" key="3">
    <source>
        <dbReference type="ARBA" id="ARBA00022722"/>
    </source>
</evidence>
<dbReference type="Pfam" id="PF00075">
    <property type="entry name" value="RNase_H"/>
    <property type="match status" value="1"/>
</dbReference>
<dbReference type="GO" id="GO:0004523">
    <property type="term" value="F:RNA-DNA hybrid ribonuclease activity"/>
    <property type="evidence" value="ECO:0007669"/>
    <property type="project" value="InterPro"/>
</dbReference>
<dbReference type="InterPro" id="IPR002156">
    <property type="entry name" value="RNaseH_domain"/>
</dbReference>
<organism evidence="9 10">
    <name type="scientific">Mycteria americana</name>
    <name type="common">Wood stork</name>
    <dbReference type="NCBI Taxonomy" id="33587"/>
    <lineage>
        <taxon>Eukaryota</taxon>
        <taxon>Metazoa</taxon>
        <taxon>Chordata</taxon>
        <taxon>Craniata</taxon>
        <taxon>Vertebrata</taxon>
        <taxon>Euteleostomi</taxon>
        <taxon>Archelosauria</taxon>
        <taxon>Archosauria</taxon>
        <taxon>Dinosauria</taxon>
        <taxon>Saurischia</taxon>
        <taxon>Theropoda</taxon>
        <taxon>Coelurosauria</taxon>
        <taxon>Aves</taxon>
        <taxon>Neognathae</taxon>
        <taxon>Neoaves</taxon>
        <taxon>Aequornithes</taxon>
        <taxon>Ciconiiformes</taxon>
        <taxon>Ciconiidae</taxon>
        <taxon>Mycteria</taxon>
    </lineage>
</organism>
<feature type="domain" description="Integrase catalytic" evidence="8">
    <location>
        <begin position="21"/>
        <end position="192"/>
    </location>
</feature>
<dbReference type="InterPro" id="IPR036397">
    <property type="entry name" value="RNaseH_sf"/>
</dbReference>
<dbReference type="Gene3D" id="3.30.420.10">
    <property type="entry name" value="Ribonuclease H-like superfamily/Ribonuclease H"/>
    <property type="match status" value="3"/>
</dbReference>
<dbReference type="SUPFAM" id="SSF53098">
    <property type="entry name" value="Ribonuclease H-like"/>
    <property type="match status" value="3"/>
</dbReference>
<keyword evidence="6" id="KW-0695">RNA-directed DNA polymerase</keyword>
<dbReference type="InterPro" id="IPR012337">
    <property type="entry name" value="RNaseH-like_sf"/>
</dbReference>
<keyword evidence="1" id="KW-0808">Transferase</keyword>
<gene>
    <name evidence="9" type="ORF">QYF61_018189</name>
</gene>
<dbReference type="FunFam" id="3.30.420.10:FF:000032">
    <property type="entry name" value="Retrovirus-related Pol polyprotein from transposon 297-like Protein"/>
    <property type="match status" value="1"/>
</dbReference>
<dbReference type="PANTHER" id="PTHR41694">
    <property type="entry name" value="ENDOGENOUS RETROVIRUS GROUP K MEMBER POL PROTEIN"/>
    <property type="match status" value="1"/>
</dbReference>
<keyword evidence="3" id="KW-0540">Nuclease</keyword>
<feature type="domain" description="RNase H type-1" evidence="7">
    <location>
        <begin position="190"/>
        <end position="336"/>
    </location>
</feature>
<evidence type="ECO:0000256" key="4">
    <source>
        <dbReference type="ARBA" id="ARBA00022759"/>
    </source>
</evidence>
<dbReference type="Pfam" id="PF18697">
    <property type="entry name" value="MLVIN_C"/>
    <property type="match status" value="1"/>
</dbReference>
<sequence length="633" mass="71964">MDTIAQVIHECETCAAIKQAKRLKPLWYGGRWLKYQYGEAWQINYITLPQTRQGKRYVLTMVEATTAWLETYPVPHATARNTLLGLEKQVLWRHGTPERIESDNGTHFRSNLIDTWANDHGIEWVYHIPYHAPASGKIERYNGLLKTTLRAMGGGTFKHWDTHLAKATWLVNTRGSANRAGPAQSKLLCTVEGDKIPEDGSSFMSGGKRCAGYAIVTRDHVLEAKSLPYNMSAQKVELIALTRALEISTRKKANIFTDSEYAFGVAHAHRAIWKERGLLNSQGTPVKYGTEIMKFLRAVLQPKKVAIIHCRAHQKGNSDIIKGIWKADTAAKEAPLKRSNVEGALIPGRHLDLTPPQYTEKADQLAEQLDCIKNEQGWWMTPLKQLLIPERTMEFVCCANNPKVEKKTIGGNYKYLLVLVDTFSGWPEAFPCCTNKAREVIKAVLKEIIPRFGIPEGISSDSGPHFIAEVVQGVLKILKIKWDLHTPWRPQSSGKIEQMNQTLKRQISKLCQEAHLKWVEALPLALLRVRVTPRIRERVSPFEIMYGKPYLTNALTIKEDQMYIKGQETVKEYLISLSQILSSLHRYLNQRTPLPLDTPVHPFQPGDLVYIRTWKDEPLKEKWNGPYAVLLKT</sequence>
<evidence type="ECO:0000313" key="9">
    <source>
        <dbReference type="EMBL" id="KAK4805326.1"/>
    </source>
</evidence>
<dbReference type="PROSITE" id="PS50994">
    <property type="entry name" value="INTEGRASE"/>
    <property type="match status" value="2"/>
</dbReference>
<comment type="caution">
    <text evidence="9">The sequence shown here is derived from an EMBL/GenBank/DDBJ whole genome shotgun (WGS) entry which is preliminary data.</text>
</comment>
<feature type="domain" description="Integrase catalytic" evidence="8">
    <location>
        <begin position="385"/>
        <end position="549"/>
    </location>
</feature>
<name>A0AAN7N6E6_MYCAM</name>
<evidence type="ECO:0000313" key="10">
    <source>
        <dbReference type="Proteomes" id="UP001333110"/>
    </source>
</evidence>
<dbReference type="AlphaFoldDB" id="A0AAN7N6E6"/>
<keyword evidence="10" id="KW-1185">Reference proteome</keyword>
<evidence type="ECO:0000259" key="8">
    <source>
        <dbReference type="PROSITE" id="PS50994"/>
    </source>
</evidence>
<dbReference type="Gene3D" id="2.30.30.850">
    <property type="match status" value="1"/>
</dbReference>
<dbReference type="InterPro" id="IPR040643">
    <property type="entry name" value="MLVIN_C"/>
</dbReference>
<evidence type="ECO:0000259" key="7">
    <source>
        <dbReference type="PROSITE" id="PS50879"/>
    </source>
</evidence>
<keyword evidence="2" id="KW-0548">Nucleotidyltransferase</keyword>
<dbReference type="Proteomes" id="UP001333110">
    <property type="component" value="Unassembled WGS sequence"/>
</dbReference>
<reference evidence="9 10" key="1">
    <citation type="journal article" date="2023" name="J. Hered.">
        <title>Chromosome-level genome of the wood stork (Mycteria americana) provides insight into avian chromosome evolution.</title>
        <authorList>
            <person name="Flamio R. Jr."/>
            <person name="Ramstad K.M."/>
        </authorList>
    </citation>
    <scope>NUCLEOTIDE SEQUENCE [LARGE SCALE GENOMIC DNA]</scope>
    <source>
        <strain evidence="9">JAX WOST 10</strain>
    </source>
</reference>
<accession>A0AAN7N6E6</accession>
<protein>
    <submittedName>
        <fullName evidence="9">Uncharacterized protein</fullName>
    </submittedName>
</protein>
<proteinExistence type="predicted"/>
<evidence type="ECO:0000256" key="1">
    <source>
        <dbReference type="ARBA" id="ARBA00022679"/>
    </source>
</evidence>
<dbReference type="GO" id="GO:0003964">
    <property type="term" value="F:RNA-directed DNA polymerase activity"/>
    <property type="evidence" value="ECO:0007669"/>
    <property type="project" value="UniProtKB-KW"/>
</dbReference>
<evidence type="ECO:0000256" key="5">
    <source>
        <dbReference type="ARBA" id="ARBA00022801"/>
    </source>
</evidence>
<dbReference type="CDD" id="cd09273">
    <property type="entry name" value="RNase_HI_RT_Bel"/>
    <property type="match status" value="1"/>
</dbReference>
<dbReference type="PANTHER" id="PTHR41694:SF5">
    <property type="entry name" value="RIBONUCLEASE H"/>
    <property type="match status" value="1"/>
</dbReference>
<dbReference type="Pfam" id="PF00665">
    <property type="entry name" value="rve"/>
    <property type="match status" value="2"/>
</dbReference>
<dbReference type="GO" id="GO:0035613">
    <property type="term" value="F:RNA stem-loop binding"/>
    <property type="evidence" value="ECO:0007669"/>
    <property type="project" value="TreeGrafter"/>
</dbReference>
<keyword evidence="4" id="KW-0255">Endonuclease</keyword>
<dbReference type="GO" id="GO:0015074">
    <property type="term" value="P:DNA integration"/>
    <property type="evidence" value="ECO:0007669"/>
    <property type="project" value="InterPro"/>
</dbReference>
<evidence type="ECO:0000256" key="2">
    <source>
        <dbReference type="ARBA" id="ARBA00022695"/>
    </source>
</evidence>
<dbReference type="PROSITE" id="PS50879">
    <property type="entry name" value="RNASE_H_1"/>
    <property type="match status" value="1"/>
</dbReference>